<keyword evidence="2 5" id="KW-0812">Transmembrane</keyword>
<keyword evidence="8" id="KW-1185">Reference proteome</keyword>
<evidence type="ECO:0000256" key="4">
    <source>
        <dbReference type="ARBA" id="ARBA00023136"/>
    </source>
</evidence>
<sequence>MEKTLEKSSCIEKKETNVELLTPAEFEQISVSEESDVEKSFRLPRRVHFSQLREIRHMPLSIADEAKQARLPYSGAQYLCEYLPRSFKYIFLLSIMWIISSVFLVTEYSISTYGALLALLSSFLYALYLVMFSYFQYQGLDIDINFLLGFVGVITLFLYAPVMLSLDYFKIEPLFPLPNFYQFSIIILNGVNNLFSDFLWLKGTIWTSSLASSISLSMCIPLSFIADTVSFLIFKNWSFD</sequence>
<dbReference type="EMBL" id="UYYG01000117">
    <property type="protein sequence ID" value="VDN53282.1"/>
    <property type="molecule type" value="Genomic_DNA"/>
</dbReference>
<reference evidence="6 8" key="2">
    <citation type="submission" date="2018-11" db="EMBL/GenBank/DDBJ databases">
        <authorList>
            <consortium name="Pathogen Informatics"/>
        </authorList>
    </citation>
    <scope>NUCLEOTIDE SEQUENCE [LARGE SCALE GENOMIC DNA]</scope>
</reference>
<dbReference type="WBParaSite" id="DME_0000958801-mRNA-1">
    <property type="protein sequence ID" value="DME_0000958801-mRNA-1"/>
    <property type="gene ID" value="DME_0000958801"/>
</dbReference>
<protein>
    <submittedName>
        <fullName evidence="9">MARVEL domain-containing protein</fullName>
    </submittedName>
</protein>
<evidence type="ECO:0000313" key="7">
    <source>
        <dbReference type="Proteomes" id="UP000038040"/>
    </source>
</evidence>
<accession>A0A158Q6B0</accession>
<dbReference type="GO" id="GO:0016020">
    <property type="term" value="C:membrane"/>
    <property type="evidence" value="ECO:0007669"/>
    <property type="project" value="UniProtKB-SubCell"/>
</dbReference>
<dbReference type="PANTHER" id="PTHR23051">
    <property type="entry name" value="SOLUTE CARRIER FAMILY 35, MEMBER F5"/>
    <property type="match status" value="1"/>
</dbReference>
<evidence type="ECO:0000313" key="6">
    <source>
        <dbReference type="EMBL" id="VDN53282.1"/>
    </source>
</evidence>
<name>A0A158Q6B0_DRAME</name>
<dbReference type="AlphaFoldDB" id="A0A158Q6B0"/>
<gene>
    <name evidence="6" type="ORF">DME_LOCUS3255</name>
</gene>
<feature type="transmembrane region" description="Helical" evidence="5">
    <location>
        <begin position="89"/>
        <end position="106"/>
    </location>
</feature>
<organism evidence="7 9">
    <name type="scientific">Dracunculus medinensis</name>
    <name type="common">Guinea worm</name>
    <dbReference type="NCBI Taxonomy" id="318479"/>
    <lineage>
        <taxon>Eukaryota</taxon>
        <taxon>Metazoa</taxon>
        <taxon>Ecdysozoa</taxon>
        <taxon>Nematoda</taxon>
        <taxon>Chromadorea</taxon>
        <taxon>Rhabditida</taxon>
        <taxon>Spirurina</taxon>
        <taxon>Dracunculoidea</taxon>
        <taxon>Dracunculidae</taxon>
        <taxon>Dracunculus</taxon>
    </lineage>
</organism>
<evidence type="ECO:0000256" key="1">
    <source>
        <dbReference type="ARBA" id="ARBA00004141"/>
    </source>
</evidence>
<evidence type="ECO:0000313" key="8">
    <source>
        <dbReference type="Proteomes" id="UP000274756"/>
    </source>
</evidence>
<proteinExistence type="predicted"/>
<dbReference type="Proteomes" id="UP000038040">
    <property type="component" value="Unplaced"/>
</dbReference>
<reference evidence="9" key="1">
    <citation type="submission" date="2016-04" db="UniProtKB">
        <authorList>
            <consortium name="WormBaseParasite"/>
        </authorList>
    </citation>
    <scope>IDENTIFICATION</scope>
</reference>
<keyword evidence="4 5" id="KW-0472">Membrane</keyword>
<feature type="transmembrane region" description="Helical" evidence="5">
    <location>
        <begin position="142"/>
        <end position="160"/>
    </location>
</feature>
<dbReference type="PANTHER" id="PTHR23051:SF0">
    <property type="entry name" value="SOLUTE CARRIER FAMILY 35 MEMBER F5"/>
    <property type="match status" value="1"/>
</dbReference>
<evidence type="ECO:0000313" key="9">
    <source>
        <dbReference type="WBParaSite" id="DME_0000958801-mRNA-1"/>
    </source>
</evidence>
<dbReference type="OrthoDB" id="10041630at2759"/>
<keyword evidence="3 5" id="KW-1133">Transmembrane helix</keyword>
<feature type="transmembrane region" description="Helical" evidence="5">
    <location>
        <begin position="112"/>
        <end position="135"/>
    </location>
</feature>
<comment type="subcellular location">
    <subcellularLocation>
        <location evidence="1">Membrane</location>
        <topology evidence="1">Multi-pass membrane protein</topology>
    </subcellularLocation>
</comment>
<dbReference type="Proteomes" id="UP000274756">
    <property type="component" value="Unassembled WGS sequence"/>
</dbReference>
<evidence type="ECO:0000256" key="2">
    <source>
        <dbReference type="ARBA" id="ARBA00022692"/>
    </source>
</evidence>
<feature type="transmembrane region" description="Helical" evidence="5">
    <location>
        <begin position="213"/>
        <end position="234"/>
    </location>
</feature>
<evidence type="ECO:0000256" key="3">
    <source>
        <dbReference type="ARBA" id="ARBA00022989"/>
    </source>
</evidence>
<dbReference type="STRING" id="318479.A0A158Q6B0"/>
<evidence type="ECO:0000256" key="5">
    <source>
        <dbReference type="SAM" id="Phobius"/>
    </source>
</evidence>
<feature type="transmembrane region" description="Helical" evidence="5">
    <location>
        <begin position="180"/>
        <end position="201"/>
    </location>
</feature>